<dbReference type="GO" id="GO:0005886">
    <property type="term" value="C:plasma membrane"/>
    <property type="evidence" value="ECO:0007669"/>
    <property type="project" value="UniProtKB-SubCell"/>
</dbReference>
<gene>
    <name evidence="7" type="ORF">HNR06_004755</name>
</gene>
<evidence type="ECO:0000256" key="3">
    <source>
        <dbReference type="ARBA" id="ARBA00022692"/>
    </source>
</evidence>
<organism evidence="7 8">
    <name type="scientific">Nocardiopsis sinuspersici</name>
    <dbReference type="NCBI Taxonomy" id="501010"/>
    <lineage>
        <taxon>Bacteria</taxon>
        <taxon>Bacillati</taxon>
        <taxon>Actinomycetota</taxon>
        <taxon>Actinomycetes</taxon>
        <taxon>Streptosporangiales</taxon>
        <taxon>Nocardiopsidaceae</taxon>
        <taxon>Nocardiopsis</taxon>
    </lineage>
</organism>
<dbReference type="Proteomes" id="UP000584931">
    <property type="component" value="Unassembled WGS sequence"/>
</dbReference>
<keyword evidence="3 6" id="KW-0812">Transmembrane</keyword>
<dbReference type="EMBL" id="JACCHL010000001">
    <property type="protein sequence ID" value="NYH55166.1"/>
    <property type="molecule type" value="Genomic_DNA"/>
</dbReference>
<keyword evidence="2" id="KW-1003">Cell membrane</keyword>
<evidence type="ECO:0000256" key="2">
    <source>
        <dbReference type="ARBA" id="ARBA00022475"/>
    </source>
</evidence>
<feature type="transmembrane region" description="Helical" evidence="6">
    <location>
        <begin position="129"/>
        <end position="149"/>
    </location>
</feature>
<comment type="caution">
    <text evidence="7">The sequence shown here is derived from an EMBL/GenBank/DDBJ whole genome shotgun (WGS) entry which is preliminary data.</text>
</comment>
<evidence type="ECO:0000256" key="4">
    <source>
        <dbReference type="ARBA" id="ARBA00022989"/>
    </source>
</evidence>
<dbReference type="Pfam" id="PF09678">
    <property type="entry name" value="Caa3_CtaG"/>
    <property type="match status" value="1"/>
</dbReference>
<proteinExistence type="predicted"/>
<sequence>MTGPAHPVHEGTGPALCAWGTAPALVLLAIALLAYTAAARRARRTPRGWNGLRTASFTLGVVLLAAALLLPSLAHTAHHDPRVHMLQHLLIGMYAPLALVMAAPLTLGLRTLPATRRRPVARVLRSRPVHVLGHPATALLLDTGGLYLVHLTPLHTAMQTHPPVQALVYLHYLAAGYLFAWSLAGPDPAPRRPGTATRLTALLLAIAAHSFLAKLLYAHPHTWPPGAAHTALAEEAAQLMYYGGDLAELLLAVALFAGWYRRWSRTPRPLAERGAHAYPGAMFQRH</sequence>
<evidence type="ECO:0000256" key="6">
    <source>
        <dbReference type="SAM" id="Phobius"/>
    </source>
</evidence>
<protein>
    <submittedName>
        <fullName evidence="7">Putative membrane protein</fullName>
    </submittedName>
</protein>
<keyword evidence="5 6" id="KW-0472">Membrane</keyword>
<reference evidence="7 8" key="1">
    <citation type="submission" date="2020-07" db="EMBL/GenBank/DDBJ databases">
        <title>Sequencing the genomes of 1000 actinobacteria strains.</title>
        <authorList>
            <person name="Klenk H.-P."/>
        </authorList>
    </citation>
    <scope>NUCLEOTIDE SEQUENCE [LARGE SCALE GENOMIC DNA]</scope>
    <source>
        <strain evidence="7 8">DSM 45278</strain>
    </source>
</reference>
<feature type="transmembrane region" description="Helical" evidence="6">
    <location>
        <begin position="86"/>
        <end position="109"/>
    </location>
</feature>
<dbReference type="AlphaFoldDB" id="A0A7Y9XG30"/>
<feature type="transmembrane region" description="Helical" evidence="6">
    <location>
        <begin position="169"/>
        <end position="187"/>
    </location>
</feature>
<dbReference type="RefSeq" id="WP_179811328.1">
    <property type="nucleotide sequence ID" value="NZ_JACCHL010000001.1"/>
</dbReference>
<keyword evidence="4 6" id="KW-1133">Transmembrane helix</keyword>
<evidence type="ECO:0000313" key="7">
    <source>
        <dbReference type="EMBL" id="NYH55166.1"/>
    </source>
</evidence>
<feature type="transmembrane region" description="Helical" evidence="6">
    <location>
        <begin position="12"/>
        <end position="35"/>
    </location>
</feature>
<name>A0A7Y9XG30_9ACTN</name>
<comment type="subcellular location">
    <subcellularLocation>
        <location evidence="1">Cell membrane</location>
        <topology evidence="1">Multi-pass membrane protein</topology>
    </subcellularLocation>
</comment>
<feature type="transmembrane region" description="Helical" evidence="6">
    <location>
        <begin position="199"/>
        <end position="219"/>
    </location>
</feature>
<evidence type="ECO:0000256" key="5">
    <source>
        <dbReference type="ARBA" id="ARBA00023136"/>
    </source>
</evidence>
<dbReference type="InterPro" id="IPR019108">
    <property type="entry name" value="Caa3_assmbl_CtaG-rel"/>
</dbReference>
<accession>A0A7Y9XG30</accession>
<feature type="transmembrane region" description="Helical" evidence="6">
    <location>
        <begin position="55"/>
        <end position="74"/>
    </location>
</feature>
<feature type="transmembrane region" description="Helical" evidence="6">
    <location>
        <begin position="239"/>
        <end position="260"/>
    </location>
</feature>
<evidence type="ECO:0000313" key="8">
    <source>
        <dbReference type="Proteomes" id="UP000584931"/>
    </source>
</evidence>
<evidence type="ECO:0000256" key="1">
    <source>
        <dbReference type="ARBA" id="ARBA00004651"/>
    </source>
</evidence>